<sequence length="62" mass="6993">MRNSVLSGGAPGPVSIITFIPVYHLSKTRQSIAYSYRYIYEAKLSDRIMKHKTLAEYSPQAS</sequence>
<dbReference type="STRING" id="349521.HCH_04882"/>
<protein>
    <submittedName>
        <fullName evidence="1">Uncharacterized protein</fullName>
    </submittedName>
</protein>
<dbReference type="AlphaFoldDB" id="Q2SCQ1"/>
<organism evidence="1 2">
    <name type="scientific">Hahella chejuensis (strain KCTC 2396)</name>
    <dbReference type="NCBI Taxonomy" id="349521"/>
    <lineage>
        <taxon>Bacteria</taxon>
        <taxon>Pseudomonadati</taxon>
        <taxon>Pseudomonadota</taxon>
        <taxon>Gammaproteobacteria</taxon>
        <taxon>Oceanospirillales</taxon>
        <taxon>Hahellaceae</taxon>
        <taxon>Hahella</taxon>
    </lineage>
</organism>
<reference evidence="1 2" key="1">
    <citation type="journal article" date="2005" name="Nucleic Acids Res.">
        <title>Genomic blueprint of Hahella chejuensis, a marine microbe producing an algicidal agent.</title>
        <authorList>
            <person name="Jeong H."/>
            <person name="Yim J.H."/>
            <person name="Lee C."/>
            <person name="Choi S.-H."/>
            <person name="Park Y.K."/>
            <person name="Yoon S.H."/>
            <person name="Hur C.-G."/>
            <person name="Kang H.-Y."/>
            <person name="Kim D."/>
            <person name="Lee H.H."/>
            <person name="Park K.H."/>
            <person name="Park S.-H."/>
            <person name="Park H.-S."/>
            <person name="Lee H.K."/>
            <person name="Oh T.K."/>
            <person name="Kim J.F."/>
        </authorList>
    </citation>
    <scope>NUCLEOTIDE SEQUENCE [LARGE SCALE GENOMIC DNA]</scope>
    <source>
        <strain evidence="1 2">KCTC 2396</strain>
    </source>
</reference>
<dbReference type="KEGG" id="hch:HCH_04882"/>
<evidence type="ECO:0000313" key="1">
    <source>
        <dbReference type="EMBL" id="ABC31573.1"/>
    </source>
</evidence>
<name>Q2SCQ1_HAHCH</name>
<accession>Q2SCQ1</accession>
<keyword evidence="2" id="KW-1185">Reference proteome</keyword>
<dbReference type="EMBL" id="CP000155">
    <property type="protein sequence ID" value="ABC31573.1"/>
    <property type="molecule type" value="Genomic_DNA"/>
</dbReference>
<gene>
    <name evidence="1" type="ordered locus">HCH_04882</name>
</gene>
<dbReference type="Proteomes" id="UP000000238">
    <property type="component" value="Chromosome"/>
</dbReference>
<proteinExistence type="predicted"/>
<dbReference type="HOGENOM" id="CLU_2897927_0_0_6"/>
<evidence type="ECO:0000313" key="2">
    <source>
        <dbReference type="Proteomes" id="UP000000238"/>
    </source>
</evidence>